<keyword evidence="4 5" id="KW-0472">Membrane</keyword>
<feature type="transmembrane region" description="Helical" evidence="5">
    <location>
        <begin position="724"/>
        <end position="745"/>
    </location>
</feature>
<reference evidence="8" key="1">
    <citation type="journal article" date="2019" name="Int. J. Syst. Evol. Microbiol.">
        <title>The Global Catalogue of Microorganisms (GCM) 10K type strain sequencing project: providing services to taxonomists for standard genome sequencing and annotation.</title>
        <authorList>
            <consortium name="The Broad Institute Genomics Platform"/>
            <consortium name="The Broad Institute Genome Sequencing Center for Infectious Disease"/>
            <person name="Wu L."/>
            <person name="Ma J."/>
        </authorList>
    </citation>
    <scope>NUCLEOTIDE SEQUENCE [LARGE SCALE GENOMIC DNA]</scope>
    <source>
        <strain evidence="8">CGMCC 4.7106</strain>
    </source>
</reference>
<comment type="similarity">
    <text evidence="5">Belongs to the binding-protein-dependent transport system permease family.</text>
</comment>
<dbReference type="PROSITE" id="PS50928">
    <property type="entry name" value="ABC_TM1"/>
    <property type="match status" value="1"/>
</dbReference>
<comment type="subcellular location">
    <subcellularLocation>
        <location evidence="1 5">Cell membrane</location>
        <topology evidence="1 5">Multi-pass membrane protein</topology>
    </subcellularLocation>
</comment>
<feature type="domain" description="ABC transmembrane type-1" evidence="6">
    <location>
        <begin position="444"/>
        <end position="742"/>
    </location>
</feature>
<dbReference type="Gene3D" id="1.10.3720.10">
    <property type="entry name" value="MetI-like"/>
    <property type="match status" value="1"/>
</dbReference>
<feature type="transmembrane region" description="Helical" evidence="5">
    <location>
        <begin position="608"/>
        <end position="630"/>
    </location>
</feature>
<keyword evidence="3 5" id="KW-1133">Transmembrane helix</keyword>
<dbReference type="PANTHER" id="PTHR42727:SF1">
    <property type="entry name" value="PHOSPHATE TRANSPORT SYSTEM PERMEASE"/>
    <property type="match status" value="1"/>
</dbReference>
<dbReference type="InterPro" id="IPR000515">
    <property type="entry name" value="MetI-like"/>
</dbReference>
<feature type="transmembrane region" description="Helical" evidence="5">
    <location>
        <begin position="514"/>
        <end position="534"/>
    </location>
</feature>
<feature type="transmembrane region" description="Helical" evidence="5">
    <location>
        <begin position="546"/>
        <end position="566"/>
    </location>
</feature>
<dbReference type="InterPro" id="IPR035906">
    <property type="entry name" value="MetI-like_sf"/>
</dbReference>
<evidence type="ECO:0000256" key="1">
    <source>
        <dbReference type="ARBA" id="ARBA00004651"/>
    </source>
</evidence>
<feature type="transmembrane region" description="Helical" evidence="5">
    <location>
        <begin position="29"/>
        <end position="49"/>
    </location>
</feature>
<dbReference type="Pfam" id="PF00528">
    <property type="entry name" value="BPD_transp_1"/>
    <property type="match status" value="1"/>
</dbReference>
<dbReference type="RefSeq" id="WP_386818064.1">
    <property type="nucleotide sequence ID" value="NZ_JBHUIT010000002.1"/>
</dbReference>
<comment type="caution">
    <text evidence="7">The sequence shown here is derived from an EMBL/GenBank/DDBJ whole genome shotgun (WGS) entry which is preliminary data.</text>
</comment>
<evidence type="ECO:0000256" key="3">
    <source>
        <dbReference type="ARBA" id="ARBA00022989"/>
    </source>
</evidence>
<organism evidence="7 8">
    <name type="scientific">Luteolibacter algae</name>
    <dbReference type="NCBI Taxonomy" id="454151"/>
    <lineage>
        <taxon>Bacteria</taxon>
        <taxon>Pseudomonadati</taxon>
        <taxon>Verrucomicrobiota</taxon>
        <taxon>Verrucomicrobiia</taxon>
        <taxon>Verrucomicrobiales</taxon>
        <taxon>Verrucomicrobiaceae</taxon>
        <taxon>Luteolibacter</taxon>
    </lineage>
</organism>
<evidence type="ECO:0000259" key="6">
    <source>
        <dbReference type="PROSITE" id="PS50928"/>
    </source>
</evidence>
<name>A0ABW5D4I4_9BACT</name>
<evidence type="ECO:0000313" key="8">
    <source>
        <dbReference type="Proteomes" id="UP001597375"/>
    </source>
</evidence>
<evidence type="ECO:0000256" key="4">
    <source>
        <dbReference type="ARBA" id="ARBA00023136"/>
    </source>
</evidence>
<evidence type="ECO:0000256" key="2">
    <source>
        <dbReference type="ARBA" id="ARBA00022692"/>
    </source>
</evidence>
<keyword evidence="8" id="KW-1185">Reference proteome</keyword>
<dbReference type="CDD" id="cd06261">
    <property type="entry name" value="TM_PBP2"/>
    <property type="match status" value="1"/>
</dbReference>
<feature type="transmembrane region" description="Helical" evidence="5">
    <location>
        <begin position="485"/>
        <end position="508"/>
    </location>
</feature>
<evidence type="ECO:0000256" key="5">
    <source>
        <dbReference type="RuleBase" id="RU363032"/>
    </source>
</evidence>
<proteinExistence type="inferred from homology"/>
<dbReference type="SUPFAM" id="SSF69322">
    <property type="entry name" value="Tricorn protease domain 2"/>
    <property type="match status" value="1"/>
</dbReference>
<keyword evidence="2 5" id="KW-0812">Transmembrane</keyword>
<dbReference type="Proteomes" id="UP001597375">
    <property type="component" value="Unassembled WGS sequence"/>
</dbReference>
<protein>
    <submittedName>
        <fullName evidence="7">ABC transporter permease subunit</fullName>
    </submittedName>
</protein>
<dbReference type="SUPFAM" id="SSF161098">
    <property type="entry name" value="MetI-like"/>
    <property type="match status" value="2"/>
</dbReference>
<evidence type="ECO:0000313" key="7">
    <source>
        <dbReference type="EMBL" id="MFD2255405.1"/>
    </source>
</evidence>
<dbReference type="EMBL" id="JBHUIT010000002">
    <property type="protein sequence ID" value="MFD2255405.1"/>
    <property type="molecule type" value="Genomic_DNA"/>
</dbReference>
<sequence>MKPETSSSPDPKRFEVSKATLWFDRFMGWAIRFGGIGVILAVFGIFYFIGKEVVPLFKPGEVIETTSASSGTRPLILGVDEWGKLPFFYSGGQTVIFIDGESGARSELQIPGLEGLNVTATSYDPVSRRVALGLEDGRVGSFLVEYKRAFENGEAKGVEPKITAEPWFEMKAGEGAIMDLSYGDGGGSRVIAVKRGSGETQTVEMLRLGLKGGLIGGKKLSLLDEIDVTPQINGEVALMRASQNGEMVLIASDAGEISYFLVNSDGASKRQSFSPFAGGKLAQMDFLFGGVSAILTAEDGTQQQWSLYRAEGQSERLFGMTQEFPNVGEGHKVFAKSQRNRTFLAGSGRELSIRHSTSGAVRWEGEVDIDPAKAILDAKGESFWIASESGEARKFAVKDHHPDAGFKAFFGKVWYEGGDGPVYQWQSTGGTDDFEAKLSLIPLIFGSLKGTAYALIFSIPIALLAAVFSAAFLPPNVKRVVKPTMEIMSSLPSVVLGFLAGLWLAPILDDRVPSVMMIILIVPSTALLVGYLWCRMPLAFRNRFEGGAEWMIVIPFLALAGFIAWWSGPMIERIFFVYTDPNTGEKIADFSLWWPQVTGTNFEQRNSLVLGFIMGFAVIPVIFTIAEDALSNVPKNLTAAAAALGANRWQVVWTVMLPVASSGIFSALMIGFGRAVGETMVMVMATGNTPIMEWNLFSGMRTLAANIAVELPEAPVGSTHYRTLFLGAVVLFAMTFVMNTIAEILRQRLREKNKVV</sequence>
<gene>
    <name evidence="7" type="ORF">ACFSSA_01840</name>
</gene>
<accession>A0ABW5D4I4</accession>
<dbReference type="PANTHER" id="PTHR42727">
    <property type="entry name" value="PHOSPHATE TRANSPORT SYSTEM PERMEASE PROTEIN"/>
    <property type="match status" value="1"/>
</dbReference>
<keyword evidence="5" id="KW-0813">Transport</keyword>
<feature type="transmembrane region" description="Helical" evidence="5">
    <location>
        <begin position="651"/>
        <end position="672"/>
    </location>
</feature>
<feature type="transmembrane region" description="Helical" evidence="5">
    <location>
        <begin position="452"/>
        <end position="473"/>
    </location>
</feature>